<reference evidence="13 14" key="1">
    <citation type="submission" date="2020-06" db="EMBL/GenBank/DDBJ databases">
        <authorList>
            <person name="Li R."/>
            <person name="Bekaert M."/>
        </authorList>
    </citation>
    <scope>NUCLEOTIDE SEQUENCE [LARGE SCALE GENOMIC DNA]</scope>
    <source>
        <strain evidence="14">wild</strain>
    </source>
</reference>
<evidence type="ECO:0000256" key="6">
    <source>
        <dbReference type="ARBA" id="ARBA00023054"/>
    </source>
</evidence>
<dbReference type="CDD" id="cd23649">
    <property type="entry name" value="Khc_CBD_cc"/>
    <property type="match status" value="1"/>
</dbReference>
<feature type="coiled-coil region" evidence="10">
    <location>
        <begin position="887"/>
        <end position="997"/>
    </location>
</feature>
<accession>A0A6J8DW05</accession>
<feature type="domain" description="B box-type" evidence="12">
    <location>
        <begin position="293"/>
        <end position="337"/>
    </location>
</feature>
<keyword evidence="2" id="KW-0963">Cytoplasm</keyword>
<organism evidence="13 14">
    <name type="scientific">Mytilus coruscus</name>
    <name type="common">Sea mussel</name>
    <dbReference type="NCBI Taxonomy" id="42192"/>
    <lineage>
        <taxon>Eukaryota</taxon>
        <taxon>Metazoa</taxon>
        <taxon>Spiralia</taxon>
        <taxon>Lophotrochozoa</taxon>
        <taxon>Mollusca</taxon>
        <taxon>Bivalvia</taxon>
        <taxon>Autobranchia</taxon>
        <taxon>Pteriomorphia</taxon>
        <taxon>Mytilida</taxon>
        <taxon>Mytiloidea</taxon>
        <taxon>Mytilidae</taxon>
        <taxon>Mytilinae</taxon>
        <taxon>Mytilus</taxon>
    </lineage>
</organism>
<keyword evidence="3" id="KW-0493">Microtubule</keyword>
<keyword evidence="7" id="KW-0505">Motor protein</keyword>
<feature type="region of interest" description="Disordered" evidence="11">
    <location>
        <begin position="1"/>
        <end position="20"/>
    </location>
</feature>
<evidence type="ECO:0000256" key="9">
    <source>
        <dbReference type="PROSITE-ProRule" id="PRU00024"/>
    </source>
</evidence>
<keyword evidence="5" id="KW-0067">ATP-binding</keyword>
<keyword evidence="8" id="KW-0206">Cytoskeleton</keyword>
<dbReference type="EMBL" id="CACVKT020007864">
    <property type="protein sequence ID" value="CAC5411474.1"/>
    <property type="molecule type" value="Genomic_DNA"/>
</dbReference>
<evidence type="ECO:0000256" key="7">
    <source>
        <dbReference type="ARBA" id="ARBA00023175"/>
    </source>
</evidence>
<proteinExistence type="predicted"/>
<evidence type="ECO:0000256" key="3">
    <source>
        <dbReference type="ARBA" id="ARBA00022701"/>
    </source>
</evidence>
<dbReference type="InterPro" id="IPR059182">
    <property type="entry name" value="Khc_C"/>
</dbReference>
<name>A0A6J8DW05_MYTCO</name>
<dbReference type="GO" id="GO:0008270">
    <property type="term" value="F:zinc ion binding"/>
    <property type="evidence" value="ECO:0007669"/>
    <property type="project" value="UniProtKB-KW"/>
</dbReference>
<feature type="coiled-coil region" evidence="10">
    <location>
        <begin position="1023"/>
        <end position="1060"/>
    </location>
</feature>
<protein>
    <submittedName>
        <fullName evidence="13">KIF5</fullName>
    </submittedName>
</protein>
<keyword evidence="4" id="KW-0547">Nucleotide-binding</keyword>
<dbReference type="OrthoDB" id="3176171at2759"/>
<keyword evidence="9" id="KW-0863">Zinc-finger</keyword>
<evidence type="ECO:0000256" key="4">
    <source>
        <dbReference type="ARBA" id="ARBA00022741"/>
    </source>
</evidence>
<keyword evidence="14" id="KW-1185">Reference proteome</keyword>
<dbReference type="SUPFAM" id="SSF50729">
    <property type="entry name" value="PH domain-like"/>
    <property type="match status" value="1"/>
</dbReference>
<keyword evidence="9" id="KW-0862">Zinc</keyword>
<gene>
    <name evidence="13" type="ORF">MCOR_44561</name>
</gene>
<evidence type="ECO:0000256" key="2">
    <source>
        <dbReference type="ARBA" id="ARBA00022490"/>
    </source>
</evidence>
<feature type="compositionally biased region" description="Basic and acidic residues" evidence="11">
    <location>
        <begin position="1"/>
        <end position="14"/>
    </location>
</feature>
<evidence type="ECO:0000256" key="5">
    <source>
        <dbReference type="ARBA" id="ARBA00022840"/>
    </source>
</evidence>
<sequence>MADKTNVASHEKTHNSPNTLSYSNVVVVESAAESICNQTKDHVGEANELTKPVPVACTAYEKIFSKENSPFEVEVSLRSHHQGPKTNSDEDEKHKKCIKEVHLKETVTEVYDVTTLSDLEPIYESKSCGKSKFVSEELLDYSGEINSANGKKPLEEMNKLERKDTTIRSKIHDVKVEIGHTQESSKHYSNNNTADYGEKSCAQESFETPSGCETSTEKMKMNSDVLHNKDKSSNNESNKDTNGSLGKCETTGKNASPDKEIFFMSKHSNNASFNSLTRVIKPDKQQQNPATLRGKLYCQSHNEIVKFWCLECKSSKCEICVNIFRNGPCVGHSLRSLKLHTSIEGKKEIQKHSSYCLKVLDQAFRELQRSDQETQFNALIQKDRVRQEFISFHQLLIEEESMILKHLEKTLEDYSLQTRETVIKYGSLVDEEASLMCQSLRYIDKDSVVADSLIQDKWEKVRTEALDLFNSIQPMPSDFSYRFSLFQQKTEIAEHLKSVLDPFQLCTVSSTIFLEDNFMTASIKVSDLFVYKNSRRSLSETVLDIKIICDKKILFKAVLNMTDYLFNYDGGCCLHECKRYLVKATVVTKRKEKQMRTDQSMERYKHVLIVTGNICAIENVKSMPHAEMTTALKQEIEKERVKLDDEMKTVLEQKIEKEKVKLNAEMNTALEKEIEKEKVKLNAEMKIDLEQMIEKKTVILNAEMRTVLEQEIVKERVKLDDEMKTALEQEIEKEKIKLNAEMNTALEQEIEKEKVKLNAEMKIDLEQMIEKKTVILNAEMKIALEQEIVQEKVKLDAKMKTALKQEIEKEKVKLAEEMKTALANDIDKEKVKHNARTNTDFEQEIENEPVILNVEIKTALEQGIEKEKVHLDTKMTALNQEIEKGKCKLNTEMMKALEQEIEKEKVKLDMKMKTALKQEIEKEKIRLNAEMKRALKEEKEKETVKLDAETNTALEQEIERQRESYVNKQLSTLMEEIDKKQSYIDQLKQENQKLSLRVGHIGVAHLKQDTYSKVPTESESSTMKRISSEIQDKELEEQNLERLEESVAKELQKLNNIKKIFVLDIQKRLPKFQTRTDEKDDEEDNNLQGSSEQQMKISFLENNLEQLTKVHKQLVRDNADLRCELPKLEKRLRATMERVKALESALKEAKEETIRNRKRYQHEVDRIKDAVRQVNLARRGRSFLNVDKDCGKDYCCIFCEQTTLFIYRSDKWEEVGKGKVKLLHNAETSYIMLTIQMEITMFIYNFLINNKVPLRQENTIFNAPFGNAWVLSVVDISKGTMHLKNVSLRFTECTTSENFKRTFDKLQILSQIPSISETGNKKSWLCTDCLLWNRSNEDMCFCSFCGSQAKDE</sequence>
<feature type="region of interest" description="Disordered" evidence="11">
    <location>
        <begin position="226"/>
        <end position="252"/>
    </location>
</feature>
<feature type="region of interest" description="Disordered" evidence="11">
    <location>
        <begin position="1074"/>
        <end position="1093"/>
    </location>
</feature>
<feature type="coiled-coil region" evidence="10">
    <location>
        <begin position="626"/>
        <end position="672"/>
    </location>
</feature>
<comment type="subcellular location">
    <subcellularLocation>
        <location evidence="1">Cytoplasm</location>
        <location evidence="1">Cytoskeleton</location>
    </subcellularLocation>
</comment>
<keyword evidence="9" id="KW-0479">Metal-binding</keyword>
<evidence type="ECO:0000256" key="11">
    <source>
        <dbReference type="SAM" id="MobiDB-lite"/>
    </source>
</evidence>
<evidence type="ECO:0000256" key="1">
    <source>
        <dbReference type="ARBA" id="ARBA00004245"/>
    </source>
</evidence>
<evidence type="ECO:0000313" key="13">
    <source>
        <dbReference type="EMBL" id="CAC5411474.1"/>
    </source>
</evidence>
<feature type="compositionally biased region" description="Basic and acidic residues" evidence="11">
    <location>
        <begin position="226"/>
        <end position="239"/>
    </location>
</feature>
<dbReference type="PROSITE" id="PS50119">
    <property type="entry name" value="ZF_BBOX"/>
    <property type="match status" value="1"/>
</dbReference>
<evidence type="ECO:0000259" key="12">
    <source>
        <dbReference type="PROSITE" id="PS50119"/>
    </source>
</evidence>
<evidence type="ECO:0000313" key="14">
    <source>
        <dbReference type="Proteomes" id="UP000507470"/>
    </source>
</evidence>
<evidence type="ECO:0000256" key="10">
    <source>
        <dbReference type="SAM" id="Coils"/>
    </source>
</evidence>
<evidence type="ECO:0000256" key="8">
    <source>
        <dbReference type="ARBA" id="ARBA00023212"/>
    </source>
</evidence>
<dbReference type="InterPro" id="IPR000315">
    <property type="entry name" value="Znf_B-box"/>
</dbReference>
<dbReference type="Proteomes" id="UP000507470">
    <property type="component" value="Unassembled WGS sequence"/>
</dbReference>
<keyword evidence="6 10" id="KW-0175">Coiled coil</keyword>